<dbReference type="Proteomes" id="UP000001304">
    <property type="component" value="Chromosome"/>
</dbReference>
<keyword evidence="2" id="KW-1185">Reference proteome</keyword>
<sequence length="36" mass="4362">MSKPLDDEVLKILREFRRAIGPRKKLGYMRKIYVIK</sequence>
<name>E0SRF6_IGNAA</name>
<dbReference type="HOGENOM" id="CLU_3353896_0_0_2"/>
<dbReference type="EMBL" id="CP002098">
    <property type="protein sequence ID" value="ADM28410.1"/>
    <property type="molecule type" value="Genomic_DNA"/>
</dbReference>
<dbReference type="KEGG" id="iag:Igag_1610"/>
<evidence type="ECO:0000313" key="1">
    <source>
        <dbReference type="EMBL" id="ADM28410.1"/>
    </source>
</evidence>
<dbReference type="AlphaFoldDB" id="E0SRF6"/>
<gene>
    <name evidence="1" type="ordered locus">Igag_1610</name>
</gene>
<organism evidence="1 2">
    <name type="scientific">Ignisphaera aggregans (strain DSM 17230 / JCM 13409 / AQ1.S1)</name>
    <dbReference type="NCBI Taxonomy" id="583356"/>
    <lineage>
        <taxon>Archaea</taxon>
        <taxon>Thermoproteota</taxon>
        <taxon>Thermoprotei</taxon>
        <taxon>Desulfurococcales</taxon>
        <taxon>Desulfurococcaceae</taxon>
        <taxon>Ignisphaera</taxon>
    </lineage>
</organism>
<evidence type="ECO:0000313" key="2">
    <source>
        <dbReference type="Proteomes" id="UP000001304"/>
    </source>
</evidence>
<dbReference type="BioCyc" id="IAGG583356:GHAH-1600-MONOMER"/>
<accession>E0SRF6</accession>
<reference evidence="1 2" key="1">
    <citation type="journal article" date="2010" name="Stand. Genomic Sci.">
        <title>Complete genome sequence of Ignisphaera aggregans type strain (AQ1.S1).</title>
        <authorList>
            <person name="Goker M."/>
            <person name="Held B."/>
            <person name="Lapidus A."/>
            <person name="Nolan M."/>
            <person name="Spring S."/>
            <person name="Yasawong M."/>
            <person name="Lucas S."/>
            <person name="Glavina Del Rio T."/>
            <person name="Tice H."/>
            <person name="Cheng J.F."/>
            <person name="Goodwin L."/>
            <person name="Tapia R."/>
            <person name="Pitluck S."/>
            <person name="Liolios K."/>
            <person name="Ivanova N."/>
            <person name="Mavromatis K."/>
            <person name="Mikhailova N."/>
            <person name="Pati A."/>
            <person name="Chen A."/>
            <person name="Palaniappan K."/>
            <person name="Brambilla E."/>
            <person name="Land M."/>
            <person name="Hauser L."/>
            <person name="Chang Y.J."/>
            <person name="Jeffries C.D."/>
            <person name="Brettin T."/>
            <person name="Detter J.C."/>
            <person name="Han C."/>
            <person name="Rohde M."/>
            <person name="Sikorski J."/>
            <person name="Woyke T."/>
            <person name="Bristow J."/>
            <person name="Eisen J.A."/>
            <person name="Markowitz V."/>
            <person name="Hugenholtz P."/>
            <person name="Kyrpides N.C."/>
            <person name="Klenk H.P."/>
        </authorList>
    </citation>
    <scope>NUCLEOTIDE SEQUENCE [LARGE SCALE GENOMIC DNA]</scope>
    <source>
        <strain evidence="2">DSM 17230 / JCM 13409 / AQ1.S1</strain>
    </source>
</reference>
<protein>
    <submittedName>
        <fullName evidence="1">Uncharacterized protein</fullName>
    </submittedName>
</protein>
<proteinExistence type="predicted"/>